<gene>
    <name evidence="1" type="ORF">H6G83_25580</name>
</gene>
<reference evidence="1 2" key="1">
    <citation type="journal article" date="2020" name="ISME J.">
        <title>Comparative genomics reveals insights into cyanobacterial evolution and habitat adaptation.</title>
        <authorList>
            <person name="Chen M.Y."/>
            <person name="Teng W.K."/>
            <person name="Zhao L."/>
            <person name="Hu C.X."/>
            <person name="Zhou Y.K."/>
            <person name="Han B.P."/>
            <person name="Song L.R."/>
            <person name="Shu W.S."/>
        </authorList>
    </citation>
    <scope>NUCLEOTIDE SEQUENCE [LARGE SCALE GENOMIC DNA]</scope>
    <source>
        <strain evidence="1 2">FACHB-119</strain>
    </source>
</reference>
<evidence type="ECO:0000313" key="1">
    <source>
        <dbReference type="EMBL" id="MBD2503938.1"/>
    </source>
</evidence>
<organism evidence="1 2">
    <name type="scientific">Anabaena azotica FACHB-119</name>
    <dbReference type="NCBI Taxonomy" id="947527"/>
    <lineage>
        <taxon>Bacteria</taxon>
        <taxon>Bacillati</taxon>
        <taxon>Cyanobacteriota</taxon>
        <taxon>Cyanophyceae</taxon>
        <taxon>Nostocales</taxon>
        <taxon>Nostocaceae</taxon>
        <taxon>Anabaena</taxon>
        <taxon>Anabaena azotica</taxon>
    </lineage>
</organism>
<dbReference type="EMBL" id="JACJSG010000042">
    <property type="protein sequence ID" value="MBD2503938.1"/>
    <property type="molecule type" value="Genomic_DNA"/>
</dbReference>
<dbReference type="Proteomes" id="UP000661112">
    <property type="component" value="Unassembled WGS sequence"/>
</dbReference>
<protein>
    <submittedName>
        <fullName evidence="1">Uncharacterized protein</fullName>
    </submittedName>
</protein>
<proteinExistence type="predicted"/>
<accession>A0ABR8DBT5</accession>
<sequence length="333" mass="37946">MSENIQKLRGESNDAWGARLGGICAHELNGITDEQSIREIVLKYWSPIREEIRTDSIRRVRTTFVAQIASVFPDVDKATPGYYYTSSREREYSKLPKEQRQRYEHLAFWFATSNESRWDVVGDEAREKYRASFEDGQAVDQPSQEATNNQQAEEIMPQVKEVTVTDIKDLPQLLLGEEDTQLVEEAIAIAGIPLPEFVQRACSVYAKTVAGKSKMAVEDLSAVPTQELLTSEKYKTHPNRAVELTRRAIFALENHNNQCTEKEQKWHVNQTAIQKLTGSKPATINKILESYQTRLDDHNKKHDLNPYDNRNKKIKITEAIDLAKVVPDGLDVA</sequence>
<evidence type="ECO:0000313" key="2">
    <source>
        <dbReference type="Proteomes" id="UP000661112"/>
    </source>
</evidence>
<comment type="caution">
    <text evidence="1">The sequence shown here is derived from an EMBL/GenBank/DDBJ whole genome shotgun (WGS) entry which is preliminary data.</text>
</comment>
<keyword evidence="2" id="KW-1185">Reference proteome</keyword>
<name>A0ABR8DBT5_9NOST</name>